<comment type="similarity">
    <text evidence="1">Belongs to the universal ribosomal protein uL30 family.</text>
</comment>
<dbReference type="Gene3D" id="1.10.15.30">
    <property type="match status" value="1"/>
</dbReference>
<dbReference type="InterPro" id="IPR016082">
    <property type="entry name" value="Ribosomal_uL30_ferredoxin-like"/>
</dbReference>
<keyword evidence="3" id="KW-0687">Ribonucleoprotein</keyword>
<dbReference type="Proteomes" id="UP000070263">
    <property type="component" value="Unassembled WGS sequence"/>
</dbReference>
<keyword evidence="6" id="KW-1185">Reference proteome</keyword>
<dbReference type="Gene3D" id="3.30.1390.20">
    <property type="entry name" value="Ribosomal protein L30, ferredoxin-like fold domain"/>
    <property type="match status" value="1"/>
</dbReference>
<accession>A0A133VHH4</accession>
<keyword evidence="2" id="KW-0689">Ribosomal protein</keyword>
<dbReference type="Pfam" id="PF00327">
    <property type="entry name" value="Ribosomal_L30"/>
    <property type="match status" value="1"/>
</dbReference>
<dbReference type="PANTHER" id="PTHR11524">
    <property type="entry name" value="60S RIBOSOMAL PROTEIN L7"/>
    <property type="match status" value="1"/>
</dbReference>
<name>A0A133VHH4_9EURY</name>
<evidence type="ECO:0000313" key="6">
    <source>
        <dbReference type="Proteomes" id="UP000070263"/>
    </source>
</evidence>
<dbReference type="PANTHER" id="PTHR11524:SF16">
    <property type="entry name" value="LARGE RIBOSOMAL SUBUNIT PROTEIN UL30"/>
    <property type="match status" value="1"/>
</dbReference>
<feature type="domain" description="Large ribosomal subunit protein uL30-like ferredoxin-like fold" evidence="4">
    <location>
        <begin position="2"/>
        <end position="52"/>
    </location>
</feature>
<dbReference type="GO" id="GO:0022625">
    <property type="term" value="C:cytosolic large ribosomal subunit"/>
    <property type="evidence" value="ECO:0007669"/>
    <property type="project" value="TreeGrafter"/>
</dbReference>
<evidence type="ECO:0000313" key="5">
    <source>
        <dbReference type="EMBL" id="KXB05903.1"/>
    </source>
</evidence>
<reference evidence="5 6" key="1">
    <citation type="journal article" date="2016" name="Sci. Rep.">
        <title>Metabolic traits of an uncultured archaeal lineage -MSBL1- from brine pools of the Red Sea.</title>
        <authorList>
            <person name="Mwirichia R."/>
            <person name="Alam I."/>
            <person name="Rashid M."/>
            <person name="Vinu M."/>
            <person name="Ba-Alawi W."/>
            <person name="Anthony Kamau A."/>
            <person name="Kamanda Ngugi D."/>
            <person name="Goker M."/>
            <person name="Klenk H.P."/>
            <person name="Bajic V."/>
            <person name="Stingl U."/>
        </authorList>
    </citation>
    <scope>NUCLEOTIDE SEQUENCE [LARGE SCALE GENOMIC DNA]</scope>
    <source>
        <strain evidence="5">SCGC-AAA382A20</strain>
    </source>
</reference>
<proteinExistence type="inferred from homology"/>
<dbReference type="GO" id="GO:0003735">
    <property type="term" value="F:structural constituent of ribosome"/>
    <property type="evidence" value="ECO:0007669"/>
    <property type="project" value="TreeGrafter"/>
</dbReference>
<dbReference type="CDD" id="cd01657">
    <property type="entry name" value="Ribosomal_L7_archeal_euk"/>
    <property type="match status" value="1"/>
</dbReference>
<organism evidence="5 6">
    <name type="scientific">candidate division MSBL1 archaeon SCGC-AAA382A20</name>
    <dbReference type="NCBI Taxonomy" id="1698280"/>
    <lineage>
        <taxon>Archaea</taxon>
        <taxon>Methanobacteriati</taxon>
        <taxon>Methanobacteriota</taxon>
        <taxon>candidate division MSBL1</taxon>
    </lineage>
</organism>
<evidence type="ECO:0000256" key="2">
    <source>
        <dbReference type="ARBA" id="ARBA00022980"/>
    </source>
</evidence>
<dbReference type="AlphaFoldDB" id="A0A133VHH4"/>
<evidence type="ECO:0000256" key="3">
    <source>
        <dbReference type="ARBA" id="ARBA00023274"/>
    </source>
</evidence>
<dbReference type="EMBL" id="LHYE01000069">
    <property type="protein sequence ID" value="KXB05903.1"/>
    <property type="molecule type" value="Genomic_DNA"/>
</dbReference>
<comment type="caution">
    <text evidence="5">The sequence shown here is derived from an EMBL/GenBank/DDBJ whole genome shotgun (WGS) entry which is preliminary data.</text>
</comment>
<evidence type="ECO:0000256" key="1">
    <source>
        <dbReference type="ARBA" id="ARBA00007594"/>
    </source>
</evidence>
<sequence length="137" mass="15320">MYAVIRLRGNPGAREEVLDTLQMLNLKDKFNCTLVPENESYEGMLKKVKNFVTWGEVEQVVLEKLLDRVEGYQNSDSSKTAGKLLNGGETLKEMKADPVISLTPPSGGFKGPLKKIYPDGEAGYRGKEINKLLERML</sequence>
<dbReference type="SUPFAM" id="SSF55129">
    <property type="entry name" value="Ribosomal protein L30p/L7e"/>
    <property type="match status" value="1"/>
</dbReference>
<protein>
    <recommendedName>
        <fullName evidence="4">Large ribosomal subunit protein uL30-like ferredoxin-like fold domain-containing protein</fullName>
    </recommendedName>
</protein>
<dbReference type="InterPro" id="IPR035808">
    <property type="entry name" value="Ribosomal_uL30_euk_arc"/>
</dbReference>
<dbReference type="InterPro" id="IPR036919">
    <property type="entry name" value="Ribo_uL30_ferredoxin-like_sf"/>
</dbReference>
<dbReference type="GO" id="GO:0000463">
    <property type="term" value="P:maturation of LSU-rRNA from tricistronic rRNA transcript (SSU-rRNA, 5.8S rRNA, LSU-rRNA)"/>
    <property type="evidence" value="ECO:0007669"/>
    <property type="project" value="TreeGrafter"/>
</dbReference>
<dbReference type="GO" id="GO:0003723">
    <property type="term" value="F:RNA binding"/>
    <property type="evidence" value="ECO:0007669"/>
    <property type="project" value="TreeGrafter"/>
</dbReference>
<evidence type="ECO:0000259" key="4">
    <source>
        <dbReference type="Pfam" id="PF00327"/>
    </source>
</evidence>
<dbReference type="InterPro" id="IPR039699">
    <property type="entry name" value="Ribosomal_uL30"/>
</dbReference>
<gene>
    <name evidence="5" type="ORF">AKJ51_04555</name>
</gene>